<dbReference type="EC" id="3.1.3.16" evidence="1"/>
<dbReference type="SUPFAM" id="SSF55785">
    <property type="entry name" value="PYP-like sensor domain (PAS domain)"/>
    <property type="match status" value="2"/>
</dbReference>
<evidence type="ECO:0000259" key="18">
    <source>
        <dbReference type="SMART" id="SM00331"/>
    </source>
</evidence>
<dbReference type="Pfam" id="PF07228">
    <property type="entry name" value="SpoIIE"/>
    <property type="match status" value="1"/>
</dbReference>
<dbReference type="Pfam" id="PF13581">
    <property type="entry name" value="HATPase_c_2"/>
    <property type="match status" value="1"/>
</dbReference>
<keyword evidence="5" id="KW-0547">Nucleotide-binding</keyword>
<dbReference type="InterPro" id="IPR036890">
    <property type="entry name" value="HATPase_C_sf"/>
</dbReference>
<evidence type="ECO:0000256" key="15">
    <source>
        <dbReference type="ARBA" id="ARBA00081350"/>
    </source>
</evidence>
<feature type="domain" description="PAS" evidence="17">
    <location>
        <begin position="118"/>
        <end position="183"/>
    </location>
</feature>
<feature type="domain" description="PPM-type phosphatase" evidence="18">
    <location>
        <begin position="442"/>
        <end position="670"/>
    </location>
</feature>
<evidence type="ECO:0000256" key="4">
    <source>
        <dbReference type="ARBA" id="ARBA00022723"/>
    </source>
</evidence>
<dbReference type="InterPro" id="IPR035965">
    <property type="entry name" value="PAS-like_dom_sf"/>
</dbReference>
<dbReference type="CDD" id="cd16936">
    <property type="entry name" value="HATPase_RsbW-like"/>
    <property type="match status" value="1"/>
</dbReference>
<keyword evidence="20" id="KW-1185">Reference proteome</keyword>
<dbReference type="Gene3D" id="3.30.450.40">
    <property type="match status" value="1"/>
</dbReference>
<keyword evidence="7" id="KW-0378">Hydrolase</keyword>
<dbReference type="InterPro" id="IPR013656">
    <property type="entry name" value="PAS_4"/>
</dbReference>
<evidence type="ECO:0000256" key="10">
    <source>
        <dbReference type="ARBA" id="ARBA00022912"/>
    </source>
</evidence>
<evidence type="ECO:0000256" key="5">
    <source>
        <dbReference type="ARBA" id="ARBA00022741"/>
    </source>
</evidence>
<comment type="catalytic activity">
    <reaction evidence="12">
        <text>O-phospho-L-seryl-[protein] + H2O = L-seryl-[protein] + phosphate</text>
        <dbReference type="Rhea" id="RHEA:20629"/>
        <dbReference type="Rhea" id="RHEA-COMP:9863"/>
        <dbReference type="Rhea" id="RHEA-COMP:11604"/>
        <dbReference type="ChEBI" id="CHEBI:15377"/>
        <dbReference type="ChEBI" id="CHEBI:29999"/>
        <dbReference type="ChEBI" id="CHEBI:43474"/>
        <dbReference type="ChEBI" id="CHEBI:83421"/>
        <dbReference type="EC" id="3.1.3.16"/>
    </reaction>
</comment>
<dbReference type="EMBL" id="JAGSOH010000029">
    <property type="protein sequence ID" value="MBR7827179.1"/>
    <property type="molecule type" value="Genomic_DNA"/>
</dbReference>
<dbReference type="FunFam" id="3.60.40.10:FF:000005">
    <property type="entry name" value="Serine/threonine protein phosphatase"/>
    <property type="match status" value="1"/>
</dbReference>
<evidence type="ECO:0000256" key="1">
    <source>
        <dbReference type="ARBA" id="ARBA00013081"/>
    </source>
</evidence>
<dbReference type="SUPFAM" id="SSF55781">
    <property type="entry name" value="GAF domain-like"/>
    <property type="match status" value="1"/>
</dbReference>
<proteinExistence type="predicted"/>
<evidence type="ECO:0000256" key="7">
    <source>
        <dbReference type="ARBA" id="ARBA00022801"/>
    </source>
</evidence>
<dbReference type="PANTHER" id="PTHR43156:SF2">
    <property type="entry name" value="STAGE II SPORULATION PROTEIN E"/>
    <property type="match status" value="1"/>
</dbReference>
<keyword evidence="2" id="KW-0597">Phosphoprotein</keyword>
<evidence type="ECO:0000256" key="13">
    <source>
        <dbReference type="ARBA" id="ARBA00056274"/>
    </source>
</evidence>
<dbReference type="InterPro" id="IPR000014">
    <property type="entry name" value="PAS"/>
</dbReference>
<keyword evidence="6" id="KW-0418">Kinase</keyword>
<evidence type="ECO:0000256" key="6">
    <source>
        <dbReference type="ARBA" id="ARBA00022777"/>
    </source>
</evidence>
<evidence type="ECO:0000256" key="2">
    <source>
        <dbReference type="ARBA" id="ARBA00022553"/>
    </source>
</evidence>
<feature type="domain" description="PAS" evidence="17">
    <location>
        <begin position="9"/>
        <end position="76"/>
    </location>
</feature>
<dbReference type="SUPFAM" id="SSF81606">
    <property type="entry name" value="PP2C-like"/>
    <property type="match status" value="1"/>
</dbReference>
<dbReference type="Pfam" id="PF01590">
    <property type="entry name" value="GAF"/>
    <property type="match status" value="1"/>
</dbReference>
<dbReference type="InterPro" id="IPR029016">
    <property type="entry name" value="GAF-like_dom_sf"/>
</dbReference>
<dbReference type="Pfam" id="PF08448">
    <property type="entry name" value="PAS_4"/>
    <property type="match status" value="1"/>
</dbReference>
<dbReference type="FunFam" id="3.30.450.40:FF:000035">
    <property type="entry name" value="PAS sensor protein"/>
    <property type="match status" value="1"/>
</dbReference>
<evidence type="ECO:0000256" key="11">
    <source>
        <dbReference type="ARBA" id="ARBA00023211"/>
    </source>
</evidence>
<dbReference type="InterPro" id="IPR003018">
    <property type="entry name" value="GAF"/>
</dbReference>
<dbReference type="SMART" id="SM00331">
    <property type="entry name" value="PP2C_SIG"/>
    <property type="match status" value="1"/>
</dbReference>
<feature type="domain" description="GAF" evidence="16">
    <location>
        <begin position="254"/>
        <end position="424"/>
    </location>
</feature>
<keyword evidence="11" id="KW-0464">Manganese</keyword>
<dbReference type="SUPFAM" id="SSF55874">
    <property type="entry name" value="ATPase domain of HSP90 chaperone/DNA topoisomerase II/histidine kinase"/>
    <property type="match status" value="1"/>
</dbReference>
<dbReference type="Gene3D" id="3.30.450.20">
    <property type="entry name" value="PAS domain"/>
    <property type="match status" value="1"/>
</dbReference>
<protein>
    <recommendedName>
        <fullName evidence="1">protein-serine/threonine phosphatase</fullName>
        <ecNumber evidence="1">3.1.3.16</ecNumber>
    </recommendedName>
    <alternativeName>
        <fullName evidence="15">Protein-serine/threonine phosphatase</fullName>
    </alternativeName>
    <alternativeName>
        <fullName evidence="14">Serine/threonine-protein kinase</fullName>
    </alternativeName>
</protein>
<reference evidence="19" key="1">
    <citation type="submission" date="2021-04" db="EMBL/GenBank/DDBJ databases">
        <title>Genome based classification of Actinospica acidithermotolerans sp. nov., an actinobacterium isolated from an Indonesian hot spring.</title>
        <authorList>
            <person name="Kusuma A.B."/>
            <person name="Putra K.E."/>
            <person name="Nafisah S."/>
            <person name="Loh J."/>
            <person name="Nouioui I."/>
            <person name="Goodfellow M."/>
        </authorList>
    </citation>
    <scope>NUCLEOTIDE SEQUENCE</scope>
    <source>
        <strain evidence="19">MGRD01-02</strain>
    </source>
</reference>
<dbReference type="RefSeq" id="WP_212518324.1">
    <property type="nucleotide sequence ID" value="NZ_JAGSOH010000029.1"/>
</dbReference>
<dbReference type="AlphaFoldDB" id="A0A941EGE1"/>
<dbReference type="InterPro" id="IPR001932">
    <property type="entry name" value="PPM-type_phosphatase-like_dom"/>
</dbReference>
<dbReference type="GO" id="GO:0046872">
    <property type="term" value="F:metal ion binding"/>
    <property type="evidence" value="ECO:0007669"/>
    <property type="project" value="UniProtKB-KW"/>
</dbReference>
<gene>
    <name evidence="19" type="ORF">KDK95_12750</name>
</gene>
<dbReference type="Gene3D" id="3.60.40.10">
    <property type="entry name" value="PPM-type phosphatase domain"/>
    <property type="match status" value="1"/>
</dbReference>
<dbReference type="Gene3D" id="3.30.565.10">
    <property type="entry name" value="Histidine kinase-like ATPase, C-terminal domain"/>
    <property type="match status" value="1"/>
</dbReference>
<evidence type="ECO:0000259" key="17">
    <source>
        <dbReference type="SMART" id="SM00091"/>
    </source>
</evidence>
<dbReference type="SMART" id="SM00065">
    <property type="entry name" value="GAF"/>
    <property type="match status" value="1"/>
</dbReference>
<evidence type="ECO:0000256" key="3">
    <source>
        <dbReference type="ARBA" id="ARBA00022679"/>
    </source>
</evidence>
<keyword evidence="3" id="KW-0808">Transferase</keyword>
<keyword evidence="10" id="KW-0904">Protein phosphatase</keyword>
<keyword evidence="4" id="KW-0479">Metal-binding</keyword>
<evidence type="ECO:0000256" key="8">
    <source>
        <dbReference type="ARBA" id="ARBA00022840"/>
    </source>
</evidence>
<dbReference type="InterPro" id="IPR003594">
    <property type="entry name" value="HATPase_dom"/>
</dbReference>
<comment type="function">
    <text evidence="13">Primarily acts as an independent SigF regulator that is sensitive to the osmosensory signal, mediating the cross talk of PknD with the SigF regulon. Possesses both phosphatase and kinase activities. The kinase domain functions as a classic anti-sigma factor-like kinase to phosphorylate the anti-anti-sigma factor domain at the canonical regulatory site, and the phosphatase domain antagonizes this activity.</text>
</comment>
<dbReference type="GO" id="GO:0004722">
    <property type="term" value="F:protein serine/threonine phosphatase activity"/>
    <property type="evidence" value="ECO:0007669"/>
    <property type="project" value="UniProtKB-EC"/>
</dbReference>
<keyword evidence="9" id="KW-0460">Magnesium</keyword>
<evidence type="ECO:0000256" key="9">
    <source>
        <dbReference type="ARBA" id="ARBA00022842"/>
    </source>
</evidence>
<name>A0A941EGE1_9ACTN</name>
<dbReference type="FunFam" id="3.30.565.10:FF:000028">
    <property type="entry name" value="PAS sensor protein"/>
    <property type="match status" value="1"/>
</dbReference>
<comment type="caution">
    <text evidence="19">The sequence shown here is derived from an EMBL/GenBank/DDBJ whole genome shotgun (WGS) entry which is preliminary data.</text>
</comment>
<evidence type="ECO:0000256" key="12">
    <source>
        <dbReference type="ARBA" id="ARBA00047761"/>
    </source>
</evidence>
<dbReference type="GO" id="GO:0005524">
    <property type="term" value="F:ATP binding"/>
    <property type="evidence" value="ECO:0007669"/>
    <property type="project" value="UniProtKB-KW"/>
</dbReference>
<sequence>MTSDVGAGDRGRDVSGAPEVALVMLGEGDVVTGWGSGARSLLGYEAAEAVGRPLRELLFAEPSADHAAEPSGAALLLRHRDGHPVPAEVTVDDADPGTPQLRRVLVAKPLGTGLTDPHLLERAIDQFPIAVGVHDADLRFVCVSKELRRLLALPEDVQGRRLSEMHPSDFYRDVDNRMARVVRSGRALERSVRHTPPGETSARSWIVWFSPLRDAHGRVTGVVAAMLDDTTQYWARTWLDMLSEAGTRVGTSLDVAKTAQELTEVIVPKFADLATVDLLDAVLTGSELTPAQSSQQITLRRVAQRAEPADTPFGVQLDEVHSYPDFSPVARCLSLGRGVLSRGDEPGFTRWIAQSPERTDSYVNYGLNTMIAVPLRARGTLLGVLMCVRSRPEHFAEGDLRVAGELAARAALSLDNARRYTRERNTAVLLQRSLLPSRPPELAAVDVASRYLPYLSGDAEIGVGGDWYDVIPLSGGRVALAVGDVVGHGVHASATMARLRGAVRTLADVDLPPDELLTHLDDIVTQLSGEADEEALAESGDGETGATCLYTVYDPVTRRYTIASAGHPPPIVASPGAAPEILVVPTGPPLGVGGVPFESTEVELPPDSTLVLYTDGLIESRENNPEDGLAQLREAMTEPRAVLEDLCDSLLDAMLTTPPSDDVALLVARTHALDPDQVATWDVPVDPAIVGEMRARVSRCLSGWGLDELAFTTELIVSELVTNAIRYGSAPIRLRLILDQPRRRAGKLDGTLICEVYDAGETAPHVRRAHAFDEGGRGLMLVAALSRRWGSRPVAGGKTIWCEQPVELSRSADSEPSPQLAC</sequence>
<dbReference type="SMART" id="SM00091">
    <property type="entry name" value="PAS"/>
    <property type="match status" value="2"/>
</dbReference>
<evidence type="ECO:0000313" key="20">
    <source>
        <dbReference type="Proteomes" id="UP000676325"/>
    </source>
</evidence>
<keyword evidence="8" id="KW-0067">ATP-binding</keyword>
<dbReference type="InterPro" id="IPR036457">
    <property type="entry name" value="PPM-type-like_dom_sf"/>
</dbReference>
<evidence type="ECO:0000259" key="16">
    <source>
        <dbReference type="SMART" id="SM00065"/>
    </source>
</evidence>
<dbReference type="Proteomes" id="UP000676325">
    <property type="component" value="Unassembled WGS sequence"/>
</dbReference>
<dbReference type="PANTHER" id="PTHR43156">
    <property type="entry name" value="STAGE II SPORULATION PROTEIN E-RELATED"/>
    <property type="match status" value="1"/>
</dbReference>
<evidence type="ECO:0000256" key="14">
    <source>
        <dbReference type="ARBA" id="ARBA00075117"/>
    </source>
</evidence>
<dbReference type="GO" id="GO:0016301">
    <property type="term" value="F:kinase activity"/>
    <property type="evidence" value="ECO:0007669"/>
    <property type="project" value="UniProtKB-KW"/>
</dbReference>
<evidence type="ECO:0000313" key="19">
    <source>
        <dbReference type="EMBL" id="MBR7827179.1"/>
    </source>
</evidence>
<dbReference type="InterPro" id="IPR052016">
    <property type="entry name" value="Bact_Sigma-Reg"/>
</dbReference>
<organism evidence="19 20">
    <name type="scientific">Actinospica acidithermotolerans</name>
    <dbReference type="NCBI Taxonomy" id="2828514"/>
    <lineage>
        <taxon>Bacteria</taxon>
        <taxon>Bacillati</taxon>
        <taxon>Actinomycetota</taxon>
        <taxon>Actinomycetes</taxon>
        <taxon>Catenulisporales</taxon>
        <taxon>Actinospicaceae</taxon>
        <taxon>Actinospica</taxon>
    </lineage>
</organism>
<accession>A0A941EGE1</accession>